<reference evidence="2" key="1">
    <citation type="journal article" date="2021" name="Nat. Commun.">
        <title>Genetic determinants of endophytism in the Arabidopsis root mycobiome.</title>
        <authorList>
            <person name="Mesny F."/>
            <person name="Miyauchi S."/>
            <person name="Thiergart T."/>
            <person name="Pickel B."/>
            <person name="Atanasova L."/>
            <person name="Karlsson M."/>
            <person name="Huettel B."/>
            <person name="Barry K.W."/>
            <person name="Haridas S."/>
            <person name="Chen C."/>
            <person name="Bauer D."/>
            <person name="Andreopoulos W."/>
            <person name="Pangilinan J."/>
            <person name="LaButti K."/>
            <person name="Riley R."/>
            <person name="Lipzen A."/>
            <person name="Clum A."/>
            <person name="Drula E."/>
            <person name="Henrissat B."/>
            <person name="Kohler A."/>
            <person name="Grigoriev I.V."/>
            <person name="Martin F.M."/>
            <person name="Hacquard S."/>
        </authorList>
    </citation>
    <scope>NUCLEOTIDE SEQUENCE</scope>
    <source>
        <strain evidence="2">MPI-SDFR-AT-0120</strain>
    </source>
</reference>
<sequence>MPKRQREAAESRTQHAKRLRSNAQKSKPTHLFDLPAEMLNMIYEYALTTDNGHLETEILRPNYWEPDDTRKTRIRPFLDPYRTYEEFNTLKYVCKKFYEETTGLELQYNTLVFNQKARAELEPDQQLLTFASLCSPAKWSWIKSIELHIKALAMPYRMHLTYFLTEDHLDAYARVANFCRDNPNIQVKYILNSLYWGAGYHVGAGARGIINQGIVLHKALRDVDVSYLHPQEAADLLEYGAVLRRGKNVSLWYAPNLRFYPMQKKMDEMEFRRGRGSVNMDEVEGGMDKWIEVVNDWVKNGF</sequence>
<dbReference type="PANTHER" id="PTHR42085:SF1">
    <property type="entry name" value="F-BOX DOMAIN-CONTAINING PROTEIN"/>
    <property type="match status" value="1"/>
</dbReference>
<evidence type="ECO:0000313" key="2">
    <source>
        <dbReference type="EMBL" id="KAH7079750.1"/>
    </source>
</evidence>
<evidence type="ECO:0000256" key="1">
    <source>
        <dbReference type="SAM" id="MobiDB-lite"/>
    </source>
</evidence>
<protein>
    <submittedName>
        <fullName evidence="2">Uncharacterized protein</fullName>
    </submittedName>
</protein>
<feature type="region of interest" description="Disordered" evidence="1">
    <location>
        <begin position="1"/>
        <end position="27"/>
    </location>
</feature>
<dbReference type="InterPro" id="IPR038883">
    <property type="entry name" value="AN11006-like"/>
</dbReference>
<proteinExistence type="predicted"/>
<dbReference type="EMBL" id="JAGMVJ010000016">
    <property type="protein sequence ID" value="KAH7079750.1"/>
    <property type="molecule type" value="Genomic_DNA"/>
</dbReference>
<feature type="compositionally biased region" description="Basic and acidic residues" evidence="1">
    <location>
        <begin position="1"/>
        <end position="13"/>
    </location>
</feature>
<accession>A0A8K0QZH0</accession>
<dbReference type="PANTHER" id="PTHR42085">
    <property type="entry name" value="F-BOX DOMAIN-CONTAINING PROTEIN"/>
    <property type="match status" value="1"/>
</dbReference>
<comment type="caution">
    <text evidence="2">The sequence shown here is derived from an EMBL/GenBank/DDBJ whole genome shotgun (WGS) entry which is preliminary data.</text>
</comment>
<dbReference type="AlphaFoldDB" id="A0A8K0QZH0"/>
<dbReference type="Proteomes" id="UP000813461">
    <property type="component" value="Unassembled WGS sequence"/>
</dbReference>
<evidence type="ECO:0000313" key="3">
    <source>
        <dbReference type="Proteomes" id="UP000813461"/>
    </source>
</evidence>
<name>A0A8K0QZH0_9PLEO</name>
<organism evidence="2 3">
    <name type="scientific">Paraphoma chrysanthemicola</name>
    <dbReference type="NCBI Taxonomy" id="798071"/>
    <lineage>
        <taxon>Eukaryota</taxon>
        <taxon>Fungi</taxon>
        <taxon>Dikarya</taxon>
        <taxon>Ascomycota</taxon>
        <taxon>Pezizomycotina</taxon>
        <taxon>Dothideomycetes</taxon>
        <taxon>Pleosporomycetidae</taxon>
        <taxon>Pleosporales</taxon>
        <taxon>Pleosporineae</taxon>
        <taxon>Phaeosphaeriaceae</taxon>
        <taxon>Paraphoma</taxon>
    </lineage>
</organism>
<dbReference type="OrthoDB" id="3791141at2759"/>
<gene>
    <name evidence="2" type="ORF">FB567DRAFT_552146</name>
</gene>
<keyword evidence="3" id="KW-1185">Reference proteome</keyword>